<keyword evidence="3" id="KW-1185">Reference proteome</keyword>
<dbReference type="AlphaFoldDB" id="A0A9W6NAX4"/>
<proteinExistence type="predicted"/>
<dbReference type="Proteomes" id="UP001143330">
    <property type="component" value="Unassembled WGS sequence"/>
</dbReference>
<evidence type="ECO:0000313" key="2">
    <source>
        <dbReference type="EMBL" id="GLK84010.1"/>
    </source>
</evidence>
<gene>
    <name evidence="2" type="ORF">GCM10017653_20800</name>
</gene>
<feature type="compositionally biased region" description="Basic and acidic residues" evidence="1">
    <location>
        <begin position="157"/>
        <end position="167"/>
    </location>
</feature>
<dbReference type="InterPro" id="IPR046083">
    <property type="entry name" value="DUF6101"/>
</dbReference>
<reference evidence="2" key="2">
    <citation type="submission" date="2023-01" db="EMBL/GenBank/DDBJ databases">
        <authorList>
            <person name="Sun Q."/>
            <person name="Evtushenko L."/>
        </authorList>
    </citation>
    <scope>NUCLEOTIDE SEQUENCE</scope>
    <source>
        <strain evidence="2">VKM B-2789</strain>
    </source>
</reference>
<protein>
    <submittedName>
        <fullName evidence="2">Uncharacterized protein</fullName>
    </submittedName>
</protein>
<comment type="caution">
    <text evidence="2">The sequence shown here is derived from an EMBL/GenBank/DDBJ whole genome shotgun (WGS) entry which is preliminary data.</text>
</comment>
<feature type="region of interest" description="Disordered" evidence="1">
    <location>
        <begin position="145"/>
        <end position="167"/>
    </location>
</feature>
<dbReference type="EMBL" id="BSFM01000011">
    <property type="protein sequence ID" value="GLK84010.1"/>
    <property type="molecule type" value="Genomic_DNA"/>
</dbReference>
<accession>A0A9W6NAX4</accession>
<name>A0A9W6NAX4_9HYPH</name>
<sequence>MVFDTADAGADGDGRRVELHPGHVVLRRRLGGLPLRAAIEYSRYRGLAIALLDPEGEDDGVAVVLVHDDVELSVTLYSAPHVDDVVAEWRFWSGLLGLPMLITDAAGTHAAAYPTLGRLVIGEAQLRRRGRGVLRYRRPAMFKRRAAGRPAASPPVHRGERELSARD</sequence>
<organism evidence="2 3">
    <name type="scientific">Ancylobacter defluvii</name>
    <dbReference type="NCBI Taxonomy" id="1282440"/>
    <lineage>
        <taxon>Bacteria</taxon>
        <taxon>Pseudomonadati</taxon>
        <taxon>Pseudomonadota</taxon>
        <taxon>Alphaproteobacteria</taxon>
        <taxon>Hyphomicrobiales</taxon>
        <taxon>Xanthobacteraceae</taxon>
        <taxon>Ancylobacter</taxon>
    </lineage>
</organism>
<evidence type="ECO:0000313" key="3">
    <source>
        <dbReference type="Proteomes" id="UP001143330"/>
    </source>
</evidence>
<evidence type="ECO:0000256" key="1">
    <source>
        <dbReference type="SAM" id="MobiDB-lite"/>
    </source>
</evidence>
<reference evidence="2" key="1">
    <citation type="journal article" date="2014" name="Int. J. Syst. Evol. Microbiol.">
        <title>Complete genome sequence of Corynebacterium casei LMG S-19264T (=DSM 44701T), isolated from a smear-ripened cheese.</title>
        <authorList>
            <consortium name="US DOE Joint Genome Institute (JGI-PGF)"/>
            <person name="Walter F."/>
            <person name="Albersmeier A."/>
            <person name="Kalinowski J."/>
            <person name="Ruckert C."/>
        </authorList>
    </citation>
    <scope>NUCLEOTIDE SEQUENCE</scope>
    <source>
        <strain evidence="2">VKM B-2789</strain>
    </source>
</reference>
<dbReference type="Pfam" id="PF19596">
    <property type="entry name" value="DUF6101"/>
    <property type="match status" value="1"/>
</dbReference>